<dbReference type="SUPFAM" id="SSF54373">
    <property type="entry name" value="FAD-linked reductases, C-terminal domain"/>
    <property type="match status" value="1"/>
</dbReference>
<comment type="similarity">
    <text evidence="1">Belongs to the DadA oxidoreductase family.</text>
</comment>
<keyword evidence="2 4" id="KW-0560">Oxidoreductase</keyword>
<evidence type="ECO:0000313" key="4">
    <source>
        <dbReference type="EMBL" id="EFH13123.1"/>
    </source>
</evidence>
<protein>
    <submittedName>
        <fullName evidence="4">FAD dependent oxidoreductase</fullName>
        <ecNumber evidence="4">1.4.99.1</ecNumber>
    </submittedName>
</protein>
<dbReference type="AlphaFoldDB" id="D5RHU2"/>
<dbReference type="EMBL" id="ADVL01000114">
    <property type="protein sequence ID" value="EFH13123.1"/>
    <property type="molecule type" value="Genomic_DNA"/>
</dbReference>
<dbReference type="GO" id="GO:0005737">
    <property type="term" value="C:cytoplasm"/>
    <property type="evidence" value="ECO:0007669"/>
    <property type="project" value="TreeGrafter"/>
</dbReference>
<comment type="caution">
    <text evidence="4">The sequence shown here is derived from an EMBL/GenBank/DDBJ whole genome shotgun (WGS) entry which is preliminary data.</text>
</comment>
<organism evidence="4 5">
    <name type="scientific">Pseudoroseomonas cervicalis ATCC 49957</name>
    <dbReference type="NCBI Taxonomy" id="525371"/>
    <lineage>
        <taxon>Bacteria</taxon>
        <taxon>Pseudomonadati</taxon>
        <taxon>Pseudomonadota</taxon>
        <taxon>Alphaproteobacteria</taxon>
        <taxon>Acetobacterales</taxon>
        <taxon>Roseomonadaceae</taxon>
        <taxon>Roseomonas</taxon>
    </lineage>
</organism>
<dbReference type="EC" id="1.4.99.1" evidence="4"/>
<dbReference type="HOGENOM" id="CLU_007884_9_2_5"/>
<dbReference type="PANTHER" id="PTHR13847:SF280">
    <property type="entry name" value="D-AMINO ACID DEHYDROGENASE"/>
    <property type="match status" value="1"/>
</dbReference>
<sequence length="439" mass="47005">MRWPTRTTLRRWRGSGRLRPRRGTETMRITILGAGVIGVASAYWLQKAGHQVTVLERREAAGVETSWGNGAIIHVSSVQPWAAPGVPLKVLKWLGQEDAPMLLRASALPRMWRWGLGFLAASRAARHNEGAISNLELALLSARSMAEIRAETGVDYDYAGQCVLKTFADEESLGAAHAAHLALAPHGLVTELLDREACVAREPALAAVAHRIAGGLYFPQDEVGDCNKFSQGLAAWCAARGATFHYNTEARGLVMQGGRVAAVASSQGDIPSDAVVVALASHSPALLRPLGIELPVYPVKGLSVTVPRSVWPEGPRHAILDDARKFALTPLGDRYRIVGSAEVADFDTTPSPRRIAALMRGVGELFPQLALADSAPGAVRWAGLRPMVPDGRPRIGPTRIANLFLNTGHGHTGWTMAAGSGRRLAQIVEDCQKDIASVA</sequence>
<evidence type="ECO:0000256" key="2">
    <source>
        <dbReference type="ARBA" id="ARBA00023002"/>
    </source>
</evidence>
<dbReference type="InterPro" id="IPR036188">
    <property type="entry name" value="FAD/NAD-bd_sf"/>
</dbReference>
<evidence type="ECO:0000313" key="5">
    <source>
        <dbReference type="Proteomes" id="UP000005324"/>
    </source>
</evidence>
<dbReference type="GO" id="GO:0008718">
    <property type="term" value="F:D-amino-acid dehydrogenase activity"/>
    <property type="evidence" value="ECO:0007669"/>
    <property type="project" value="TreeGrafter"/>
</dbReference>
<evidence type="ECO:0000256" key="1">
    <source>
        <dbReference type="ARBA" id="ARBA00009410"/>
    </source>
</evidence>
<proteinExistence type="inferred from homology"/>
<dbReference type="Proteomes" id="UP000005324">
    <property type="component" value="Unassembled WGS sequence"/>
</dbReference>
<dbReference type="PANTHER" id="PTHR13847">
    <property type="entry name" value="SARCOSINE DEHYDROGENASE-RELATED"/>
    <property type="match status" value="1"/>
</dbReference>
<keyword evidence="5" id="KW-1185">Reference proteome</keyword>
<dbReference type="Gene3D" id="3.50.50.60">
    <property type="entry name" value="FAD/NAD(P)-binding domain"/>
    <property type="match status" value="2"/>
</dbReference>
<dbReference type="NCBIfam" id="NF001933">
    <property type="entry name" value="PRK00711.1"/>
    <property type="match status" value="1"/>
</dbReference>
<reference evidence="4 5" key="1">
    <citation type="submission" date="2010-04" db="EMBL/GenBank/DDBJ databases">
        <authorList>
            <person name="Qin X."/>
            <person name="Bachman B."/>
            <person name="Battles P."/>
            <person name="Bell A."/>
            <person name="Bess C."/>
            <person name="Bickham C."/>
            <person name="Chaboub L."/>
            <person name="Chen D."/>
            <person name="Coyle M."/>
            <person name="Deiros D.R."/>
            <person name="Dinh H."/>
            <person name="Forbes L."/>
            <person name="Fowler G."/>
            <person name="Francisco L."/>
            <person name="Fu Q."/>
            <person name="Gubbala S."/>
            <person name="Hale W."/>
            <person name="Han Y."/>
            <person name="Hemphill L."/>
            <person name="Highlander S.K."/>
            <person name="Hirani K."/>
            <person name="Hogues M."/>
            <person name="Jackson L."/>
            <person name="Jakkamsetti A."/>
            <person name="Javaid M."/>
            <person name="Jiang H."/>
            <person name="Korchina V."/>
            <person name="Kovar C."/>
            <person name="Lara F."/>
            <person name="Lee S."/>
            <person name="Mata R."/>
            <person name="Mathew T."/>
            <person name="Moen C."/>
            <person name="Morales K."/>
            <person name="Munidasa M."/>
            <person name="Nazareth L."/>
            <person name="Ngo R."/>
            <person name="Nguyen L."/>
            <person name="Okwuonu G."/>
            <person name="Ongeri F."/>
            <person name="Patil S."/>
            <person name="Petrosino J."/>
            <person name="Pham C."/>
            <person name="Pham P."/>
            <person name="Pu L.-L."/>
            <person name="Puazo M."/>
            <person name="Raj R."/>
            <person name="Reid J."/>
            <person name="Rouhana J."/>
            <person name="Saada N."/>
            <person name="Shang Y."/>
            <person name="Simmons D."/>
            <person name="Thornton R."/>
            <person name="Warren J."/>
            <person name="Weissenberger G."/>
            <person name="Zhang J."/>
            <person name="Zhang L."/>
            <person name="Zhou C."/>
            <person name="Zhu D."/>
            <person name="Muzny D."/>
            <person name="Worley K."/>
            <person name="Gibbs R."/>
        </authorList>
    </citation>
    <scope>NUCLEOTIDE SEQUENCE [LARGE SCALE GENOMIC DNA]</scope>
    <source>
        <strain evidence="4 5">ATCC 49957</strain>
    </source>
</reference>
<gene>
    <name evidence="4" type="primary">dadA2</name>
    <name evidence="4" type="ORF">HMPREF0731_0652</name>
</gene>
<dbReference type="GO" id="GO:0055130">
    <property type="term" value="P:D-alanine catabolic process"/>
    <property type="evidence" value="ECO:0007669"/>
    <property type="project" value="TreeGrafter"/>
</dbReference>
<name>D5RHU2_9PROT</name>
<feature type="domain" description="FAD dependent oxidoreductase" evidence="3">
    <location>
        <begin position="28"/>
        <end position="426"/>
    </location>
</feature>
<dbReference type="SUPFAM" id="SSF51905">
    <property type="entry name" value="FAD/NAD(P)-binding domain"/>
    <property type="match status" value="1"/>
</dbReference>
<dbReference type="Gene3D" id="3.30.9.10">
    <property type="entry name" value="D-Amino Acid Oxidase, subunit A, domain 2"/>
    <property type="match status" value="1"/>
</dbReference>
<evidence type="ECO:0000259" key="3">
    <source>
        <dbReference type="Pfam" id="PF01266"/>
    </source>
</evidence>
<dbReference type="GO" id="GO:0005886">
    <property type="term" value="C:plasma membrane"/>
    <property type="evidence" value="ECO:0007669"/>
    <property type="project" value="TreeGrafter"/>
</dbReference>
<dbReference type="InterPro" id="IPR006076">
    <property type="entry name" value="FAD-dep_OxRdtase"/>
</dbReference>
<accession>D5RHU2</accession>
<dbReference type="Pfam" id="PF01266">
    <property type="entry name" value="DAO"/>
    <property type="match status" value="1"/>
</dbReference>